<feature type="domain" description="Protein kinase" evidence="6">
    <location>
        <begin position="20"/>
        <end position="287"/>
    </location>
</feature>
<dbReference type="PANTHER" id="PTHR43289">
    <property type="entry name" value="MITOGEN-ACTIVATED PROTEIN KINASE KINASE KINASE 20-RELATED"/>
    <property type="match status" value="1"/>
</dbReference>
<organism evidence="7 8">
    <name type="scientific">Hyalangium rubrum</name>
    <dbReference type="NCBI Taxonomy" id="3103134"/>
    <lineage>
        <taxon>Bacteria</taxon>
        <taxon>Pseudomonadati</taxon>
        <taxon>Myxococcota</taxon>
        <taxon>Myxococcia</taxon>
        <taxon>Myxococcales</taxon>
        <taxon>Cystobacterineae</taxon>
        <taxon>Archangiaceae</taxon>
        <taxon>Hyalangium</taxon>
    </lineage>
</organism>
<dbReference type="PANTHER" id="PTHR43289:SF6">
    <property type="entry name" value="SERINE_THREONINE-PROTEIN KINASE NEKL-3"/>
    <property type="match status" value="1"/>
</dbReference>
<proteinExistence type="predicted"/>
<evidence type="ECO:0000313" key="8">
    <source>
        <dbReference type="Proteomes" id="UP001291309"/>
    </source>
</evidence>
<sequence length="377" mass="42785">MVFSPIRPDELTPGTLVGNWRILQQLGRWGHGAIYRVEDVRNPGHPLALKMSLRESEGHFDEWTARLKASHPNVVRLHACGRWPRSREGFFFVVRDYIRGQALPGWAEKVNPTFLQVVALMSRLAFAIDHIHGGDTWHRDIRPDNIRVRDEDGEPVLLDLRAGGNEGADTLTQMPLPPETLVFRSPEALRFLRVNWGRRGLRYYFRPSDDLYALGATAYWLVTGHSPFSPSLSLDQLHREAELRMPPAPWEINPRVPRGLGTVILRLLSKIPDERPRSGGALSAELMATMSAGNRMVWASRAFAWEQSEGGQASRRILVPEPPRFYSVDGPRLPQVVHFNPPANRAAQLTTPSPRRARPPRHLDESQELMGPWSRMM</sequence>
<dbReference type="InterPro" id="IPR000719">
    <property type="entry name" value="Prot_kinase_dom"/>
</dbReference>
<evidence type="ECO:0000256" key="3">
    <source>
        <dbReference type="ARBA" id="ARBA00022777"/>
    </source>
</evidence>
<evidence type="ECO:0000256" key="1">
    <source>
        <dbReference type="ARBA" id="ARBA00022679"/>
    </source>
</evidence>
<dbReference type="Proteomes" id="UP001291309">
    <property type="component" value="Unassembled WGS sequence"/>
</dbReference>
<protein>
    <submittedName>
        <fullName evidence="7">Serine/threonine-protein kinase</fullName>
        <ecNumber evidence="7">2.7.11.1</ecNumber>
    </submittedName>
</protein>
<dbReference type="SMART" id="SM00220">
    <property type="entry name" value="S_TKc"/>
    <property type="match status" value="1"/>
</dbReference>
<dbReference type="InterPro" id="IPR011009">
    <property type="entry name" value="Kinase-like_dom_sf"/>
</dbReference>
<dbReference type="GO" id="GO:0004674">
    <property type="term" value="F:protein serine/threonine kinase activity"/>
    <property type="evidence" value="ECO:0007669"/>
    <property type="project" value="UniProtKB-EC"/>
</dbReference>
<keyword evidence="8" id="KW-1185">Reference proteome</keyword>
<dbReference type="Gene3D" id="1.10.510.10">
    <property type="entry name" value="Transferase(Phosphotransferase) domain 1"/>
    <property type="match status" value="1"/>
</dbReference>
<name>A0ABU5GUQ1_9BACT</name>
<dbReference type="Pfam" id="PF00069">
    <property type="entry name" value="Pkinase"/>
    <property type="match status" value="1"/>
</dbReference>
<accession>A0ABU5GUQ1</accession>
<keyword evidence="2" id="KW-0547">Nucleotide-binding</keyword>
<evidence type="ECO:0000256" key="2">
    <source>
        <dbReference type="ARBA" id="ARBA00022741"/>
    </source>
</evidence>
<dbReference type="EMBL" id="JAXIVS010000001">
    <property type="protein sequence ID" value="MDY7224913.1"/>
    <property type="molecule type" value="Genomic_DNA"/>
</dbReference>
<dbReference type="Gene3D" id="3.30.200.20">
    <property type="entry name" value="Phosphorylase Kinase, domain 1"/>
    <property type="match status" value="1"/>
</dbReference>
<dbReference type="CDD" id="cd14014">
    <property type="entry name" value="STKc_PknB_like"/>
    <property type="match status" value="1"/>
</dbReference>
<evidence type="ECO:0000256" key="5">
    <source>
        <dbReference type="SAM" id="MobiDB-lite"/>
    </source>
</evidence>
<dbReference type="PROSITE" id="PS50011">
    <property type="entry name" value="PROTEIN_KINASE_DOM"/>
    <property type="match status" value="1"/>
</dbReference>
<keyword evidence="4" id="KW-0067">ATP-binding</keyword>
<keyword evidence="1 7" id="KW-0808">Transferase</keyword>
<comment type="caution">
    <text evidence="7">The sequence shown here is derived from an EMBL/GenBank/DDBJ whole genome shotgun (WGS) entry which is preliminary data.</text>
</comment>
<evidence type="ECO:0000256" key="4">
    <source>
        <dbReference type="ARBA" id="ARBA00022840"/>
    </source>
</evidence>
<gene>
    <name evidence="7" type="ORF">SYV04_00905</name>
</gene>
<dbReference type="RefSeq" id="WP_321543639.1">
    <property type="nucleotide sequence ID" value="NZ_JAXIVS010000001.1"/>
</dbReference>
<keyword evidence="3 7" id="KW-0418">Kinase</keyword>
<evidence type="ECO:0000313" key="7">
    <source>
        <dbReference type="EMBL" id="MDY7224913.1"/>
    </source>
</evidence>
<feature type="region of interest" description="Disordered" evidence="5">
    <location>
        <begin position="343"/>
        <end position="377"/>
    </location>
</feature>
<reference evidence="7 8" key="1">
    <citation type="submission" date="2023-12" db="EMBL/GenBank/DDBJ databases">
        <title>the genome sequence of Hyalangium sp. s54d21.</title>
        <authorList>
            <person name="Zhang X."/>
        </authorList>
    </citation>
    <scope>NUCLEOTIDE SEQUENCE [LARGE SCALE GENOMIC DNA]</scope>
    <source>
        <strain evidence="8">s54d21</strain>
    </source>
</reference>
<dbReference type="SUPFAM" id="SSF56112">
    <property type="entry name" value="Protein kinase-like (PK-like)"/>
    <property type="match status" value="1"/>
</dbReference>
<dbReference type="EC" id="2.7.11.1" evidence="7"/>
<evidence type="ECO:0000259" key="6">
    <source>
        <dbReference type="PROSITE" id="PS50011"/>
    </source>
</evidence>